<keyword evidence="3" id="KW-0732">Signal</keyword>
<dbReference type="AlphaFoldDB" id="D1PR81"/>
<feature type="region of interest" description="Disordered" evidence="1">
    <location>
        <begin position="688"/>
        <end position="717"/>
    </location>
</feature>
<name>D1PR81_9FIRM</name>
<dbReference type="HOGENOM" id="CLU_362051_0_0_9"/>
<gene>
    <name evidence="4" type="ORF">SUBVAR_06909</name>
</gene>
<dbReference type="RefSeq" id="WP_007048259.1">
    <property type="nucleotide sequence ID" value="NZ_GG704770.1"/>
</dbReference>
<sequence length="772" mass="85253">MQKTRRLHRLLAVLVAVLLAVCSLPVSAFAEEQKVAVELDVHYRLDIRQLNDQTISLGELPYQPGSALTGRYSWETLYGKMNLPADTKIKDKQTGETELTFSLKEDGKPWKAELTVELASTIQHPSFRVRFEGVEEPQSVGVSLSYRPGRSVDAWSFLQNMTAYKTYQEQGYRIKGFTVSGDDHAPYTEADHYGLTDAIAGKTVVVTLGKEPENKTVDFTLRYLSTDNQIQDTQPATLTYRPDEAGTDLWDFVMDQAAYKTYEAQGYKMEDYVIPAEGGDRLCDKQGLQNVNADLEGKEIIVHLVKKTEAKAEQVAFRLRYLSTDGNIADDKDVEVPYDPNGKIYDLWSYIENSRVYQSYQTAGYTMKSFEVPHQEGNKTYTGADQFAVTPSLRGITVTVTLDKPVVSPNKTVDFTLRYLSTDNQIQKSQAISLVYDPNGVLTDVWDFVMAQEPYKTYAAQDYTLSDYVIPAQNGDRVCEHRGMQAVTTDLQGKEIVVHLVKKSTAKTEMVDFTLHFLSDDGKIDVTRQASVTYDPSTKGFDAWNYLAGTATARSYGAEGYRVRDFTVVQPAGEASYTAAGQFTVTPALAGKTVTVHLAPLAHYESSYIVHFVDEKGKEFQSAATVKVSWTEGQQLNLMAQLKDTLATVGAMGYTFKTLSSWNGTNTYKGTELVVPGSWELAAHCAKNPAPAKPADNKPSQAKPAQNKPAAKAQAKPAAQQVVKAAAPAANTTKILPKTGLQTQTSVVFVVMLFAALAGAAVYLFALRKKLN</sequence>
<dbReference type="EMBL" id="ACBY02000056">
    <property type="protein sequence ID" value="EFB74783.1"/>
    <property type="molecule type" value="Genomic_DNA"/>
</dbReference>
<dbReference type="Proteomes" id="UP000003438">
    <property type="component" value="Unassembled WGS sequence"/>
</dbReference>
<evidence type="ECO:0000256" key="2">
    <source>
        <dbReference type="SAM" id="Phobius"/>
    </source>
</evidence>
<keyword evidence="2" id="KW-1133">Transmembrane helix</keyword>
<keyword evidence="2" id="KW-0472">Membrane</keyword>
<dbReference type="STRING" id="411471.SUBVAR_06909"/>
<protein>
    <submittedName>
        <fullName evidence="4">LPXTG-motif cell wall anchor domain protein</fullName>
    </submittedName>
</protein>
<feature type="transmembrane region" description="Helical" evidence="2">
    <location>
        <begin position="747"/>
        <end position="767"/>
    </location>
</feature>
<proteinExistence type="predicted"/>
<evidence type="ECO:0000256" key="1">
    <source>
        <dbReference type="SAM" id="MobiDB-lite"/>
    </source>
</evidence>
<feature type="chain" id="PRO_5003025768" evidence="3">
    <location>
        <begin position="31"/>
        <end position="772"/>
    </location>
</feature>
<keyword evidence="5" id="KW-1185">Reference proteome</keyword>
<evidence type="ECO:0000313" key="4">
    <source>
        <dbReference type="EMBL" id="EFB74783.1"/>
    </source>
</evidence>
<accession>D1PR81</accession>
<evidence type="ECO:0000313" key="5">
    <source>
        <dbReference type="Proteomes" id="UP000003438"/>
    </source>
</evidence>
<evidence type="ECO:0000256" key="3">
    <source>
        <dbReference type="SAM" id="SignalP"/>
    </source>
</evidence>
<reference evidence="4" key="1">
    <citation type="submission" date="2009-12" db="EMBL/GenBank/DDBJ databases">
        <authorList>
            <person name="Weinstock G."/>
            <person name="Sodergren E."/>
            <person name="Clifton S."/>
            <person name="Fulton L."/>
            <person name="Fulton B."/>
            <person name="Courtney L."/>
            <person name="Fronick C."/>
            <person name="Harrison M."/>
            <person name="Strong C."/>
            <person name="Farmer C."/>
            <person name="Delahaunty K."/>
            <person name="Markovic C."/>
            <person name="Hall O."/>
            <person name="Minx P."/>
            <person name="Tomlinson C."/>
            <person name="Mitreva M."/>
            <person name="Nelson J."/>
            <person name="Hou S."/>
            <person name="Wollam A."/>
            <person name="Pepin K.H."/>
            <person name="Johnson M."/>
            <person name="Bhonagiri V."/>
            <person name="Nash W.E."/>
            <person name="Warren W."/>
            <person name="Chinwalla A."/>
            <person name="Mardis E.R."/>
            <person name="Wilson R.K."/>
        </authorList>
    </citation>
    <scope>NUCLEOTIDE SEQUENCE [LARGE SCALE GENOMIC DNA]</scope>
    <source>
        <strain evidence="4">DSM 15176</strain>
    </source>
</reference>
<dbReference type="NCBIfam" id="TIGR01167">
    <property type="entry name" value="LPXTG_anchor"/>
    <property type="match status" value="1"/>
</dbReference>
<keyword evidence="2" id="KW-0812">Transmembrane</keyword>
<comment type="caution">
    <text evidence="4">The sequence shown here is derived from an EMBL/GenBank/DDBJ whole genome shotgun (WGS) entry which is preliminary data.</text>
</comment>
<feature type="signal peptide" evidence="3">
    <location>
        <begin position="1"/>
        <end position="30"/>
    </location>
</feature>
<organism evidence="4 5">
    <name type="scientific">Subdoligranulum variabile DSM 15176</name>
    <dbReference type="NCBI Taxonomy" id="411471"/>
    <lineage>
        <taxon>Bacteria</taxon>
        <taxon>Bacillati</taxon>
        <taxon>Bacillota</taxon>
        <taxon>Clostridia</taxon>
        <taxon>Eubacteriales</taxon>
        <taxon>Oscillospiraceae</taxon>
        <taxon>Subdoligranulum</taxon>
    </lineage>
</organism>